<reference evidence="2 3" key="1">
    <citation type="submission" date="2020-08" db="EMBL/GenBank/DDBJ databases">
        <title>Genomic Encyclopedia of Type Strains, Phase IV (KMG-IV): sequencing the most valuable type-strain genomes for metagenomic binning, comparative biology and taxonomic classification.</title>
        <authorList>
            <person name="Goeker M."/>
        </authorList>
    </citation>
    <scope>NUCLEOTIDE SEQUENCE [LARGE SCALE GENOMIC DNA]</scope>
    <source>
        <strain evidence="2 3">DSM 23960</strain>
    </source>
</reference>
<dbReference type="RefSeq" id="WP_183204024.1">
    <property type="nucleotide sequence ID" value="NZ_BAAAER010000001.1"/>
</dbReference>
<accession>A0A7W6JD64</accession>
<gene>
    <name evidence="2" type="ORF">GGR12_001737</name>
</gene>
<keyword evidence="3" id="KW-1185">Reference proteome</keyword>
<dbReference type="InterPro" id="IPR054241">
    <property type="entry name" value="DUF6968"/>
</dbReference>
<dbReference type="EMBL" id="JACIDM010000002">
    <property type="protein sequence ID" value="MBB4082871.1"/>
    <property type="molecule type" value="Genomic_DNA"/>
</dbReference>
<proteinExistence type="predicted"/>
<name>A0A7W6JD64_9CAUL</name>
<evidence type="ECO:0000313" key="2">
    <source>
        <dbReference type="EMBL" id="MBB4082871.1"/>
    </source>
</evidence>
<organism evidence="2 3">
    <name type="scientific">Brevundimonas lenta</name>
    <dbReference type="NCBI Taxonomy" id="424796"/>
    <lineage>
        <taxon>Bacteria</taxon>
        <taxon>Pseudomonadati</taxon>
        <taxon>Pseudomonadota</taxon>
        <taxon>Alphaproteobacteria</taxon>
        <taxon>Caulobacterales</taxon>
        <taxon>Caulobacteraceae</taxon>
        <taxon>Brevundimonas</taxon>
    </lineage>
</organism>
<dbReference type="Pfam" id="PF22302">
    <property type="entry name" value="DUF6968"/>
    <property type="match status" value="1"/>
</dbReference>
<feature type="domain" description="DUF6968" evidence="1">
    <location>
        <begin position="17"/>
        <end position="102"/>
    </location>
</feature>
<comment type="caution">
    <text evidence="2">The sequence shown here is derived from an EMBL/GenBank/DDBJ whole genome shotgun (WGS) entry which is preliminary data.</text>
</comment>
<sequence length="119" mass="13384">MNGPAAAARTEPSVACERLFQLALPAEPRPFRAVWMQPVPDGKDWACEYVIEWPHRPWRPRRIKGVDSAQALLLAMKMVASELYGADPQVFWFEPDDTLGLPLVPEDADEEAARTKGRI</sequence>
<evidence type="ECO:0000313" key="3">
    <source>
        <dbReference type="Proteomes" id="UP000529946"/>
    </source>
</evidence>
<protein>
    <recommendedName>
        <fullName evidence="1">DUF6968 domain-containing protein</fullName>
    </recommendedName>
</protein>
<evidence type="ECO:0000259" key="1">
    <source>
        <dbReference type="Pfam" id="PF22302"/>
    </source>
</evidence>
<dbReference type="AlphaFoldDB" id="A0A7W6JD64"/>
<dbReference type="Proteomes" id="UP000529946">
    <property type="component" value="Unassembled WGS sequence"/>
</dbReference>